<gene>
    <name evidence="1" type="ORF">LRU_00344</name>
</gene>
<evidence type="ECO:0000313" key="2">
    <source>
        <dbReference type="Proteomes" id="UP000002971"/>
    </source>
</evidence>
<dbReference type="InterPro" id="IPR036866">
    <property type="entry name" value="RibonucZ/Hydroxyglut_hydro"/>
</dbReference>
<protein>
    <submittedName>
        <fullName evidence="1">Uncharacterized protein</fullName>
    </submittedName>
</protein>
<dbReference type="Proteomes" id="UP000002971">
    <property type="component" value="Unassembled WGS sequence"/>
</dbReference>
<sequence length="265" mass="30239">MNDMENICLDPTDASEMHEKDHVFFTHLTTELIHLLPVLPEKCTAFTTQEIYKLLQKLNRYCGLGLDFPKNLKILPYDYPLNLKNLCVTAKASDDGWFGACVLLLEDENEKIGYAKRFVAHGLHKKRIKKWKQFFRDQSLSALILGKDLVENKDSLLPDFKKIAKELENLEEGAAVSTNFSLYDPESLTKLNDLCQKTGHRLLLTPLQANIAKSFFPFDDFETGTDSDVLIADLRQTFDVVCETQSPSEIDDLIKIIDPKEVSYC</sequence>
<proteinExistence type="predicted"/>
<evidence type="ECO:0000313" key="1">
    <source>
        <dbReference type="EMBL" id="EGM53208.1"/>
    </source>
</evidence>
<dbReference type="Gene3D" id="3.40.50.10710">
    <property type="entry name" value="Metallo-hydrolase/oxidoreductase"/>
    <property type="match status" value="1"/>
</dbReference>
<dbReference type="InterPro" id="IPR042173">
    <property type="entry name" value="RNase_J_2"/>
</dbReference>
<comment type="caution">
    <text evidence="1">The sequence shown here is derived from an EMBL/GenBank/DDBJ whole genome shotgun (WGS) entry which is preliminary data.</text>
</comment>
<reference evidence="1 2" key="1">
    <citation type="journal article" date="2011" name="J. Bacteriol.">
        <title>Genome Sequence of Lactobacillus ruminis SPM0211, Isolated from a Fecal Sample from a Healthy Korean.</title>
        <authorList>
            <person name="Lee S."/>
            <person name="Cho Y.J."/>
            <person name="Lee A.H."/>
            <person name="Chun J."/>
            <person name="Ha N.J."/>
            <person name="Ko G."/>
        </authorList>
    </citation>
    <scope>NUCLEOTIDE SEQUENCE [LARGE SCALE GENOMIC DNA]</scope>
    <source>
        <strain evidence="1 2">SPM0211</strain>
    </source>
</reference>
<dbReference type="Gene3D" id="3.60.15.10">
    <property type="entry name" value="Ribonuclease Z/Hydroxyacylglutathione hydrolase-like"/>
    <property type="match status" value="1"/>
</dbReference>
<dbReference type="SUPFAM" id="SSF56281">
    <property type="entry name" value="Metallo-hydrolase/oxidoreductase"/>
    <property type="match status" value="1"/>
</dbReference>
<dbReference type="EMBL" id="AFOJ01000002">
    <property type="protein sequence ID" value="EGM53208.1"/>
    <property type="molecule type" value="Genomic_DNA"/>
</dbReference>
<name>F7QY59_9LACO</name>
<dbReference type="AlphaFoldDB" id="F7QY59"/>
<organism evidence="1 2">
    <name type="scientific">Ligilactobacillus ruminis SPM0211</name>
    <dbReference type="NCBI Taxonomy" id="1040964"/>
    <lineage>
        <taxon>Bacteria</taxon>
        <taxon>Bacillati</taxon>
        <taxon>Bacillota</taxon>
        <taxon>Bacilli</taxon>
        <taxon>Lactobacillales</taxon>
        <taxon>Lactobacillaceae</taxon>
        <taxon>Ligilactobacillus</taxon>
    </lineage>
</organism>
<accession>F7QY59</accession>